<dbReference type="InterPro" id="IPR007055">
    <property type="entry name" value="BON_dom"/>
</dbReference>
<dbReference type="SMART" id="SM00257">
    <property type="entry name" value="LysM"/>
    <property type="match status" value="1"/>
</dbReference>
<feature type="domain" description="BON" evidence="4">
    <location>
        <begin position="38"/>
        <end position="108"/>
    </location>
</feature>
<sequence>MGMFSFIKNAGEKLLGIGDAKAAEVVAKADPTPVNVDAANKAAADAIAAYVAKMNLTAQDLNIGFDGASATVIVQGMAATQEDKEKILLCCGNVAGVENVQDQLGVVEAASEPVFYTVVSGDTLSHIAKVQYGNANDYMKIFEANKPMLSSPDKIYPGQSLRIPA</sequence>
<reference evidence="7" key="1">
    <citation type="submission" date="2010-05" db="EMBL/GenBank/DDBJ databases">
        <title>Complete sequence of Methylotenera sp. 301.</title>
        <authorList>
            <person name="Lucas S."/>
            <person name="Copeland A."/>
            <person name="Lapidus A."/>
            <person name="Cheng J.-F."/>
            <person name="Bruce D."/>
            <person name="Goodwin L."/>
            <person name="Pitluck S."/>
            <person name="Clum A."/>
            <person name="Land M."/>
            <person name="Hauser L."/>
            <person name="Kyrpides N."/>
            <person name="Ivanova N."/>
            <person name="Chistoservova L."/>
            <person name="Kalyuzhnaya M."/>
            <person name="Woyke T."/>
        </authorList>
    </citation>
    <scope>NUCLEOTIDE SEQUENCE [LARGE SCALE GENOMIC DNA]</scope>
    <source>
        <strain evidence="7">301</strain>
    </source>
</reference>
<name>D7DN12_METV0</name>
<gene>
    <name evidence="6" type="ordered locus">M301_0567</name>
</gene>
<dbReference type="Proteomes" id="UP000000383">
    <property type="component" value="Chromosome"/>
</dbReference>
<dbReference type="AlphaFoldDB" id="D7DN12"/>
<keyword evidence="7" id="KW-1185">Reference proteome</keyword>
<dbReference type="InterPro" id="IPR036779">
    <property type="entry name" value="LysM_dom_sf"/>
</dbReference>
<dbReference type="NCBIfam" id="NF008399">
    <property type="entry name" value="PRK11198.1"/>
    <property type="match status" value="1"/>
</dbReference>
<evidence type="ECO:0000313" key="7">
    <source>
        <dbReference type="Proteomes" id="UP000000383"/>
    </source>
</evidence>
<evidence type="ECO:0000256" key="2">
    <source>
        <dbReference type="ARBA" id="ARBA00022490"/>
    </source>
</evidence>
<dbReference type="InterPro" id="IPR018392">
    <property type="entry name" value="LysM"/>
</dbReference>
<dbReference type="OrthoDB" id="370541at2"/>
<dbReference type="CDD" id="cd00118">
    <property type="entry name" value="LysM"/>
    <property type="match status" value="1"/>
</dbReference>
<dbReference type="HOGENOM" id="CLU_125377_0_0_4"/>
<dbReference type="PROSITE" id="PS51782">
    <property type="entry name" value="LYSM"/>
    <property type="match status" value="1"/>
</dbReference>
<evidence type="ECO:0000313" key="6">
    <source>
        <dbReference type="EMBL" id="ADI28951.1"/>
    </source>
</evidence>
<keyword evidence="2" id="KW-0963">Cytoplasm</keyword>
<dbReference type="GO" id="GO:0005737">
    <property type="term" value="C:cytoplasm"/>
    <property type="evidence" value="ECO:0007669"/>
    <property type="project" value="UniProtKB-SubCell"/>
</dbReference>
<reference evidence="6 7" key="2">
    <citation type="journal article" date="2011" name="J. Bacteriol.">
        <title>Genomes of three methylotrophs from a single niche uncover genetic and metabolic divergence of Methylophilaceae.</title>
        <authorList>
            <person name="Lapidus A."/>
            <person name="Clum A."/>
            <person name="Labutti K."/>
            <person name="Kaluzhnaya M.G."/>
            <person name="Lim S."/>
            <person name="Beck D.A."/>
            <person name="Glavina Del Rio T."/>
            <person name="Nolan M."/>
            <person name="Mavromatis K."/>
            <person name="Huntemann M."/>
            <person name="Lucas S."/>
            <person name="Lidstrom M.E."/>
            <person name="Ivanova N."/>
            <person name="Chistoserdova L."/>
        </authorList>
    </citation>
    <scope>NUCLEOTIDE SEQUENCE [LARGE SCALE GENOMIC DNA]</scope>
    <source>
        <strain evidence="6 7">301</strain>
    </source>
</reference>
<dbReference type="eggNOG" id="COG1652">
    <property type="taxonomic scope" value="Bacteria"/>
</dbReference>
<dbReference type="Pfam" id="PF01476">
    <property type="entry name" value="LysM"/>
    <property type="match status" value="1"/>
</dbReference>
<proteinExistence type="predicted"/>
<dbReference type="FunFam" id="3.10.350.10:FF:000001">
    <property type="entry name" value="Peptidoglycan-binding protein LysM"/>
    <property type="match status" value="1"/>
</dbReference>
<dbReference type="RefSeq" id="WP_013147267.1">
    <property type="nucleotide sequence ID" value="NC_014207.1"/>
</dbReference>
<protein>
    <recommendedName>
        <fullName evidence="3">Potassium binding protein Kbp</fullName>
    </recommendedName>
</protein>
<dbReference type="SUPFAM" id="SSF54106">
    <property type="entry name" value="LysM domain"/>
    <property type="match status" value="1"/>
</dbReference>
<dbReference type="InterPro" id="IPR052196">
    <property type="entry name" value="Bact_Kbp"/>
</dbReference>
<dbReference type="STRING" id="666681.M301_0567"/>
<dbReference type="EMBL" id="CP002056">
    <property type="protein sequence ID" value="ADI28951.1"/>
    <property type="molecule type" value="Genomic_DNA"/>
</dbReference>
<dbReference type="PANTHER" id="PTHR34700:SF8">
    <property type="entry name" value="POTASSIUM BINDING PROTEIN KBP"/>
    <property type="match status" value="1"/>
</dbReference>
<dbReference type="CAZy" id="CBM50">
    <property type="family name" value="Carbohydrate-Binding Module Family 50"/>
</dbReference>
<evidence type="ECO:0000256" key="3">
    <source>
        <dbReference type="ARBA" id="ARBA00072219"/>
    </source>
</evidence>
<organism evidence="6 7">
    <name type="scientific">Methylotenera versatilis (strain 301)</name>
    <dbReference type="NCBI Taxonomy" id="666681"/>
    <lineage>
        <taxon>Bacteria</taxon>
        <taxon>Pseudomonadati</taxon>
        <taxon>Pseudomonadota</taxon>
        <taxon>Betaproteobacteria</taxon>
        <taxon>Nitrosomonadales</taxon>
        <taxon>Methylophilaceae</taxon>
        <taxon>Methylotenera</taxon>
    </lineage>
</organism>
<dbReference type="PROSITE" id="PS50914">
    <property type="entry name" value="BON"/>
    <property type="match status" value="1"/>
</dbReference>
<evidence type="ECO:0000259" key="4">
    <source>
        <dbReference type="PROSITE" id="PS50914"/>
    </source>
</evidence>
<evidence type="ECO:0000256" key="1">
    <source>
        <dbReference type="ARBA" id="ARBA00004496"/>
    </source>
</evidence>
<comment type="subcellular location">
    <subcellularLocation>
        <location evidence="1">Cytoplasm</location>
    </subcellularLocation>
</comment>
<dbReference type="PANTHER" id="PTHR34700">
    <property type="entry name" value="POTASSIUM BINDING PROTEIN KBP"/>
    <property type="match status" value="1"/>
</dbReference>
<evidence type="ECO:0000259" key="5">
    <source>
        <dbReference type="PROSITE" id="PS51782"/>
    </source>
</evidence>
<dbReference type="KEGG" id="meh:M301_0567"/>
<feature type="domain" description="LysM" evidence="5">
    <location>
        <begin position="114"/>
        <end position="163"/>
    </location>
</feature>
<accession>D7DN12</accession>
<dbReference type="Gene3D" id="3.10.350.10">
    <property type="entry name" value="LysM domain"/>
    <property type="match status" value="1"/>
</dbReference>